<evidence type="ECO:0000313" key="2">
    <source>
        <dbReference type="Proteomes" id="UP000177942"/>
    </source>
</evidence>
<protein>
    <recommendedName>
        <fullName evidence="3">Septation protein SpoVG</fullName>
    </recommendedName>
</protein>
<name>A0A1G1ZMW5_9BACT</name>
<evidence type="ECO:0000313" key="1">
    <source>
        <dbReference type="EMBL" id="OGY65993.1"/>
    </source>
</evidence>
<comment type="caution">
    <text evidence="1">The sequence shown here is derived from an EMBL/GenBank/DDBJ whole genome shotgun (WGS) entry which is preliminary data.</text>
</comment>
<dbReference type="EMBL" id="MHJJ01000005">
    <property type="protein sequence ID" value="OGY65993.1"/>
    <property type="molecule type" value="Genomic_DNA"/>
</dbReference>
<sequence>MASVVRVLSVLRQDNKACRVKVAVCDETGAEDYVATFVFRNGKMRIRDAHPKDDRGRWFIPPKYFGSLRKTAAAIIYENRAIPKAAR</sequence>
<dbReference type="AlphaFoldDB" id="A0A1G1ZMW5"/>
<organism evidence="1 2">
    <name type="scientific">Candidatus Harrisonbacteria bacterium RIFCSPLOWO2_01_FULL_44_18</name>
    <dbReference type="NCBI Taxonomy" id="1798407"/>
    <lineage>
        <taxon>Bacteria</taxon>
        <taxon>Candidatus Harrisoniibacteriota</taxon>
    </lineage>
</organism>
<proteinExistence type="predicted"/>
<reference evidence="1 2" key="1">
    <citation type="journal article" date="2016" name="Nat. Commun.">
        <title>Thousands of microbial genomes shed light on interconnected biogeochemical processes in an aquifer system.</title>
        <authorList>
            <person name="Anantharaman K."/>
            <person name="Brown C.T."/>
            <person name="Hug L.A."/>
            <person name="Sharon I."/>
            <person name="Castelle C.J."/>
            <person name="Probst A.J."/>
            <person name="Thomas B.C."/>
            <person name="Singh A."/>
            <person name="Wilkins M.J."/>
            <person name="Karaoz U."/>
            <person name="Brodie E.L."/>
            <person name="Williams K.H."/>
            <person name="Hubbard S.S."/>
            <person name="Banfield J.F."/>
        </authorList>
    </citation>
    <scope>NUCLEOTIDE SEQUENCE [LARGE SCALE GENOMIC DNA]</scope>
</reference>
<evidence type="ECO:0008006" key="3">
    <source>
        <dbReference type="Google" id="ProtNLM"/>
    </source>
</evidence>
<dbReference type="Proteomes" id="UP000177942">
    <property type="component" value="Unassembled WGS sequence"/>
</dbReference>
<gene>
    <name evidence="1" type="ORF">A3A16_01235</name>
</gene>
<accession>A0A1G1ZMW5</accession>